<name>A0ABV6ZGL4_9HYPH</name>
<proteinExistence type="predicted"/>
<evidence type="ECO:0000313" key="2">
    <source>
        <dbReference type="Proteomes" id="UP001595190"/>
    </source>
</evidence>
<dbReference type="RefSeq" id="WP_394311804.1">
    <property type="nucleotide sequence ID" value="NZ_JBHGPK010000006.1"/>
</dbReference>
<gene>
    <name evidence="1" type="ORF">ACETRX_17005</name>
</gene>
<dbReference type="EMBL" id="JBHGPK010000006">
    <property type="protein sequence ID" value="MFC2251332.1"/>
    <property type="molecule type" value="Genomic_DNA"/>
</dbReference>
<dbReference type="Proteomes" id="UP001595190">
    <property type="component" value="Unassembled WGS sequence"/>
</dbReference>
<evidence type="ECO:0000313" key="1">
    <source>
        <dbReference type="EMBL" id="MFC2251332.1"/>
    </source>
</evidence>
<accession>A0ABV6ZGL4</accession>
<sequence length="89" mass="10060">MRSYVILRRPKAAPPGRMGLERLEPKPPEITVENLPDHALRELEADPDTSYAENMPTALIEPPRQPCAGGGRGWRKLGDCGRRRRYQPV</sequence>
<protein>
    <submittedName>
        <fullName evidence="1">Uncharacterized protein</fullName>
    </submittedName>
</protein>
<comment type="caution">
    <text evidence="1">The sequence shown here is derived from an EMBL/GenBank/DDBJ whole genome shotgun (WGS) entry which is preliminary data.</text>
</comment>
<organism evidence="1 2">
    <name type="scientific">Labrys neptuniae</name>
    <dbReference type="NCBI Taxonomy" id="376174"/>
    <lineage>
        <taxon>Bacteria</taxon>
        <taxon>Pseudomonadati</taxon>
        <taxon>Pseudomonadota</taxon>
        <taxon>Alphaproteobacteria</taxon>
        <taxon>Hyphomicrobiales</taxon>
        <taxon>Xanthobacteraceae</taxon>
        <taxon>Labrys</taxon>
    </lineage>
</organism>
<reference evidence="1 2" key="1">
    <citation type="submission" date="2024-09" db="EMBL/GenBank/DDBJ databases">
        <title>Description of Labrys sedimenti sp. nov., isolated from a diclofenac-degrading enrichment culture, and genome-based reclassification of Labrys portucalensis as a later heterotypic synonym of Labrys neptuniae.</title>
        <authorList>
            <person name="Tancsics A."/>
            <person name="Csepanyi A."/>
        </authorList>
    </citation>
    <scope>NUCLEOTIDE SEQUENCE [LARGE SCALE GENOMIC DNA]</scope>
    <source>
        <strain evidence="1 2">LMG 23412</strain>
    </source>
</reference>